<dbReference type="EMBL" id="CAJOBI010105480">
    <property type="protein sequence ID" value="CAF4608178.1"/>
    <property type="molecule type" value="Genomic_DNA"/>
</dbReference>
<sequence length="156" mass="18212">MVLTNAQKQKRYRENLKVKGLHHEMKVKHTKRMKIYRQCLTGQAKQDYDKRHAESQRTYRNKKKISINGYSTKQSLAKAIKKATHTLPKDLGKKKEVVRVLAQTVGILPRKDHQRTTRKLSSTTQNSIVSFYCRDDISYQMPGKRDTIVVNDNGRK</sequence>
<gene>
    <name evidence="1" type="ORF">SMN809_LOCUS39365</name>
</gene>
<proteinExistence type="predicted"/>
<evidence type="ECO:0000313" key="1">
    <source>
        <dbReference type="EMBL" id="CAF4608178.1"/>
    </source>
</evidence>
<organism evidence="1 2">
    <name type="scientific">Rotaria magnacalcarata</name>
    <dbReference type="NCBI Taxonomy" id="392030"/>
    <lineage>
        <taxon>Eukaryota</taxon>
        <taxon>Metazoa</taxon>
        <taxon>Spiralia</taxon>
        <taxon>Gnathifera</taxon>
        <taxon>Rotifera</taxon>
        <taxon>Eurotatoria</taxon>
        <taxon>Bdelloidea</taxon>
        <taxon>Philodinida</taxon>
        <taxon>Philodinidae</taxon>
        <taxon>Rotaria</taxon>
    </lineage>
</organism>
<dbReference type="AlphaFoldDB" id="A0A8S2Z7L1"/>
<reference evidence="1" key="1">
    <citation type="submission" date="2021-02" db="EMBL/GenBank/DDBJ databases">
        <authorList>
            <person name="Nowell W R."/>
        </authorList>
    </citation>
    <scope>NUCLEOTIDE SEQUENCE</scope>
</reference>
<name>A0A8S2Z7L1_9BILA</name>
<evidence type="ECO:0000313" key="2">
    <source>
        <dbReference type="Proteomes" id="UP000676336"/>
    </source>
</evidence>
<accession>A0A8S2Z7L1</accession>
<comment type="caution">
    <text evidence="1">The sequence shown here is derived from an EMBL/GenBank/DDBJ whole genome shotgun (WGS) entry which is preliminary data.</text>
</comment>
<dbReference type="Proteomes" id="UP000676336">
    <property type="component" value="Unassembled WGS sequence"/>
</dbReference>
<feature type="non-terminal residue" evidence="1">
    <location>
        <position position="1"/>
    </location>
</feature>
<protein>
    <submittedName>
        <fullName evidence="1">Uncharacterized protein</fullName>
    </submittedName>
</protein>